<sequence length="119" mass="14130">MNGKVHYGDWFRYTLDWWKYIQNKTNILCLKYEDMKQDPRGATVKIADFLGYTLDDVTIDKITDQCSSKTMKKNKQVEKEMVRKAIVGDWKNHFTVAENEAFEQIYNEKMEGSGLVFEW</sequence>
<accession>A0ABM0MV57</accession>
<feature type="domain" description="Sulfotransferase" evidence="3">
    <location>
        <begin position="1"/>
        <end position="114"/>
    </location>
</feature>
<proteinExistence type="inferred from homology"/>
<dbReference type="Gene3D" id="3.40.50.300">
    <property type="entry name" value="P-loop containing nucleotide triphosphate hydrolases"/>
    <property type="match status" value="1"/>
</dbReference>
<comment type="similarity">
    <text evidence="1">Belongs to the sulfotransferase 1 family.</text>
</comment>
<dbReference type="Proteomes" id="UP000694865">
    <property type="component" value="Unplaced"/>
</dbReference>
<dbReference type="GeneID" id="100369433"/>
<reference evidence="5" key="1">
    <citation type="submission" date="2025-08" db="UniProtKB">
        <authorList>
            <consortium name="RefSeq"/>
        </authorList>
    </citation>
    <scope>IDENTIFICATION</scope>
    <source>
        <tissue evidence="5">Testes</tissue>
    </source>
</reference>
<organism evidence="4 5">
    <name type="scientific">Saccoglossus kowalevskii</name>
    <name type="common">Acorn worm</name>
    <dbReference type="NCBI Taxonomy" id="10224"/>
    <lineage>
        <taxon>Eukaryota</taxon>
        <taxon>Metazoa</taxon>
        <taxon>Hemichordata</taxon>
        <taxon>Enteropneusta</taxon>
        <taxon>Harrimaniidae</taxon>
        <taxon>Saccoglossus</taxon>
    </lineage>
</organism>
<name>A0ABM0MV57_SACKO</name>
<evidence type="ECO:0000259" key="3">
    <source>
        <dbReference type="Pfam" id="PF00685"/>
    </source>
</evidence>
<gene>
    <name evidence="5" type="primary">LOC100369433</name>
</gene>
<dbReference type="InterPro" id="IPR000863">
    <property type="entry name" value="Sulfotransferase_dom"/>
</dbReference>
<dbReference type="SUPFAM" id="SSF52540">
    <property type="entry name" value="P-loop containing nucleoside triphosphate hydrolases"/>
    <property type="match status" value="1"/>
</dbReference>
<evidence type="ECO:0000256" key="1">
    <source>
        <dbReference type="ARBA" id="ARBA00005771"/>
    </source>
</evidence>
<evidence type="ECO:0000313" key="4">
    <source>
        <dbReference type="Proteomes" id="UP000694865"/>
    </source>
</evidence>
<evidence type="ECO:0000256" key="2">
    <source>
        <dbReference type="ARBA" id="ARBA00022679"/>
    </source>
</evidence>
<evidence type="ECO:0000313" key="5">
    <source>
        <dbReference type="RefSeq" id="XP_006823898.1"/>
    </source>
</evidence>
<keyword evidence="4" id="KW-1185">Reference proteome</keyword>
<dbReference type="PANTHER" id="PTHR11783">
    <property type="entry name" value="SULFOTRANSFERASE SULT"/>
    <property type="match status" value="1"/>
</dbReference>
<dbReference type="RefSeq" id="XP_006823898.1">
    <property type="nucleotide sequence ID" value="XM_006823835.1"/>
</dbReference>
<protein>
    <submittedName>
        <fullName evidence="5">Sulfotransferase 1C2A-like</fullName>
    </submittedName>
</protein>
<keyword evidence="2" id="KW-0808">Transferase</keyword>
<dbReference type="InterPro" id="IPR027417">
    <property type="entry name" value="P-loop_NTPase"/>
</dbReference>
<dbReference type="Pfam" id="PF00685">
    <property type="entry name" value="Sulfotransfer_1"/>
    <property type="match status" value="1"/>
</dbReference>